<reference evidence="1" key="1">
    <citation type="submission" date="2017-05" db="UniProtKB">
        <authorList>
            <consortium name="EnsemblMetazoa"/>
        </authorList>
    </citation>
    <scope>IDENTIFICATION</scope>
</reference>
<dbReference type="InParanoid" id="A0A1X7TMW6"/>
<evidence type="ECO:0000313" key="1">
    <source>
        <dbReference type="EnsemblMetazoa" id="Aqu2.1.16186_001"/>
    </source>
</evidence>
<sequence length="49" mass="5763">MYMLYTHMYMFIYNKCTLGLVALFSLFSFSSHKDEIVAPKKLKMGNVSY</sequence>
<dbReference type="AlphaFoldDB" id="A0A1X7TMW6"/>
<organism evidence="1">
    <name type="scientific">Amphimedon queenslandica</name>
    <name type="common">Sponge</name>
    <dbReference type="NCBI Taxonomy" id="400682"/>
    <lineage>
        <taxon>Eukaryota</taxon>
        <taxon>Metazoa</taxon>
        <taxon>Porifera</taxon>
        <taxon>Demospongiae</taxon>
        <taxon>Heteroscleromorpha</taxon>
        <taxon>Haplosclerida</taxon>
        <taxon>Niphatidae</taxon>
        <taxon>Amphimedon</taxon>
    </lineage>
</organism>
<protein>
    <submittedName>
        <fullName evidence="1">Uncharacterized protein</fullName>
    </submittedName>
</protein>
<accession>A0A1X7TMW6</accession>
<dbReference type="EnsemblMetazoa" id="Aqu2.1.16186_001">
    <property type="protein sequence ID" value="Aqu2.1.16186_001"/>
    <property type="gene ID" value="Aqu2.1.16186"/>
</dbReference>
<proteinExistence type="predicted"/>
<name>A0A1X7TMW6_AMPQE</name>